<dbReference type="PANTHER" id="PTHR12526">
    <property type="entry name" value="GLYCOSYLTRANSFERASE"/>
    <property type="match status" value="1"/>
</dbReference>
<gene>
    <name evidence="2" type="ORF">ACFOGH_01155</name>
</gene>
<accession>A0ABV7IUR1</accession>
<reference evidence="3" key="1">
    <citation type="journal article" date="2019" name="Int. J. Syst. Evol. Microbiol.">
        <title>The Global Catalogue of Microorganisms (GCM) 10K type strain sequencing project: providing services to taxonomists for standard genome sequencing and annotation.</title>
        <authorList>
            <consortium name="The Broad Institute Genomics Platform"/>
            <consortium name="The Broad Institute Genome Sequencing Center for Infectious Disease"/>
            <person name="Wu L."/>
            <person name="Ma J."/>
        </authorList>
    </citation>
    <scope>NUCLEOTIDE SEQUENCE [LARGE SCALE GENOMIC DNA]</scope>
    <source>
        <strain evidence="3">KCTC 52039</strain>
    </source>
</reference>
<sequence length="554" mass="60381">MSAERNAAIWYAQDGFDPTAKGINGRRVAGESFLKGFLRHADVEEFVLLSHGAGEIQPVKSLAAELRPGKAVRHAPLLRPHSIAPVQTVFFPSPNYIQESWRRAPYGTGAWSICGITHTTSTHAVMQGFFDLRMAPVTEWDAVICTSQAVLASVSYQMDRIDDHIRGHLKATPPPRPMLPVIPLGVHVADFASDAGKGAALRARLGAGPDDVVFTTIARLTPHEKFDPLPIYLAMQAAQRQLPGQKLFVAFCGQFRDDYSRKVFTEGAAKLMPDVGFALLDGASADDRKAALSGADVFMFLIDNIQETFGLAPLEGMAAGLPLLVSDWDGMRDTVSEDVGFRITTRTLPGQYYAQEALRYQGGTDSYVQYCAATSALTELDLPELTARIVQLSRDPDLRRKMGAAGRARVQALYDWAQVVPQMQALWGEQDARRKASVAASRRYLADALPIAPSPMHLFGSYPTAQVTFANTRLVLADPTGRPSLADVLAARNYQGLKRMFASPEHIAQVLRAYIAAGTAGCDLVQLEAASGLKGQGLERIAIWLLKYGFVRRA</sequence>
<dbReference type="Pfam" id="PF00534">
    <property type="entry name" value="Glycos_transf_1"/>
    <property type="match status" value="1"/>
</dbReference>
<dbReference type="RefSeq" id="WP_380071221.1">
    <property type="nucleotide sequence ID" value="NZ_JBHRTO010000001.1"/>
</dbReference>
<dbReference type="CDD" id="cd03801">
    <property type="entry name" value="GT4_PimA-like"/>
    <property type="match status" value="1"/>
</dbReference>
<feature type="domain" description="Glycosyl transferase family 1" evidence="1">
    <location>
        <begin position="202"/>
        <end position="341"/>
    </location>
</feature>
<keyword evidence="2" id="KW-0328">Glycosyltransferase</keyword>
<keyword evidence="3" id="KW-1185">Reference proteome</keyword>
<evidence type="ECO:0000313" key="2">
    <source>
        <dbReference type="EMBL" id="MFC3179583.1"/>
    </source>
</evidence>
<organism evidence="2 3">
    <name type="scientific">Cypionkella sinensis</name>
    <dbReference type="NCBI Taxonomy" id="1756043"/>
    <lineage>
        <taxon>Bacteria</taxon>
        <taxon>Pseudomonadati</taxon>
        <taxon>Pseudomonadota</taxon>
        <taxon>Alphaproteobacteria</taxon>
        <taxon>Rhodobacterales</taxon>
        <taxon>Paracoccaceae</taxon>
        <taxon>Cypionkella</taxon>
    </lineage>
</organism>
<name>A0ABV7IUR1_9RHOB</name>
<proteinExistence type="predicted"/>
<dbReference type="SUPFAM" id="SSF53756">
    <property type="entry name" value="UDP-Glycosyltransferase/glycogen phosphorylase"/>
    <property type="match status" value="1"/>
</dbReference>
<protein>
    <submittedName>
        <fullName evidence="2">Glycosyltransferase family 4 protein</fullName>
        <ecNumber evidence="2">2.4.-.-</ecNumber>
    </submittedName>
</protein>
<evidence type="ECO:0000259" key="1">
    <source>
        <dbReference type="Pfam" id="PF00534"/>
    </source>
</evidence>
<dbReference type="InterPro" id="IPR001296">
    <property type="entry name" value="Glyco_trans_1"/>
</dbReference>
<dbReference type="GO" id="GO:0016757">
    <property type="term" value="F:glycosyltransferase activity"/>
    <property type="evidence" value="ECO:0007669"/>
    <property type="project" value="UniProtKB-KW"/>
</dbReference>
<dbReference type="EMBL" id="JBHRTO010000001">
    <property type="protein sequence ID" value="MFC3179583.1"/>
    <property type="molecule type" value="Genomic_DNA"/>
</dbReference>
<keyword evidence="2" id="KW-0808">Transferase</keyword>
<evidence type="ECO:0000313" key="3">
    <source>
        <dbReference type="Proteomes" id="UP001595547"/>
    </source>
</evidence>
<comment type="caution">
    <text evidence="2">The sequence shown here is derived from an EMBL/GenBank/DDBJ whole genome shotgun (WGS) entry which is preliminary data.</text>
</comment>
<dbReference type="Proteomes" id="UP001595547">
    <property type="component" value="Unassembled WGS sequence"/>
</dbReference>
<dbReference type="Gene3D" id="3.40.50.2000">
    <property type="entry name" value="Glycogen Phosphorylase B"/>
    <property type="match status" value="1"/>
</dbReference>
<dbReference type="PANTHER" id="PTHR12526:SF630">
    <property type="entry name" value="GLYCOSYLTRANSFERASE"/>
    <property type="match status" value="1"/>
</dbReference>
<dbReference type="EC" id="2.4.-.-" evidence="2"/>